<dbReference type="AlphaFoldDB" id="A0A5M9ZHC4"/>
<name>A0A5M9ZHC4_9BIFI</name>
<evidence type="ECO:0000313" key="1">
    <source>
        <dbReference type="EMBL" id="KAA8826960.1"/>
    </source>
</evidence>
<proteinExistence type="predicted"/>
<gene>
    <name evidence="1" type="ORF">EMO91_10540</name>
</gene>
<dbReference type="RefSeq" id="WP_150379916.1">
    <property type="nucleotide sequence ID" value="NZ_RZUH01000009.1"/>
</dbReference>
<evidence type="ECO:0000313" key="2">
    <source>
        <dbReference type="Proteomes" id="UP000410049"/>
    </source>
</evidence>
<dbReference type="EMBL" id="RZUH01000009">
    <property type="protein sequence ID" value="KAA8826960.1"/>
    <property type="molecule type" value="Genomic_DNA"/>
</dbReference>
<protein>
    <submittedName>
        <fullName evidence="1">Uncharacterized protein</fullName>
    </submittedName>
</protein>
<organism evidence="1 2">
    <name type="scientific">Bifidobacterium myosotis</name>
    <dbReference type="NCBI Taxonomy" id="1630166"/>
    <lineage>
        <taxon>Bacteria</taxon>
        <taxon>Bacillati</taxon>
        <taxon>Actinomycetota</taxon>
        <taxon>Actinomycetes</taxon>
        <taxon>Bifidobacteriales</taxon>
        <taxon>Bifidobacteriaceae</taxon>
        <taxon>Bifidobacterium</taxon>
    </lineage>
</organism>
<dbReference type="Proteomes" id="UP000410049">
    <property type="component" value="Unassembled WGS sequence"/>
</dbReference>
<reference evidence="1 2" key="1">
    <citation type="journal article" date="2019" name="Syst. Appl. Microbiol.">
        <title>Characterization of Bifidobacterium species in feaces of the Egyptian fruit bat: Description of B. vespertilionis sp. nov. and B. rousetti sp. nov.</title>
        <authorList>
            <person name="Modesto M."/>
            <person name="Satti M."/>
            <person name="Watanabe K."/>
            <person name="Puglisi E."/>
            <person name="Morelli L."/>
            <person name="Huang C.-H."/>
            <person name="Liou J.-S."/>
            <person name="Miyashita M."/>
            <person name="Tamura T."/>
            <person name="Saito S."/>
            <person name="Mori K."/>
            <person name="Huang L."/>
            <person name="Sciavilla P."/>
            <person name="Sandri C."/>
            <person name="Spiezio C."/>
            <person name="Vitali F."/>
            <person name="Cavalieri D."/>
            <person name="Perpetuini G."/>
            <person name="Tofalo R."/>
            <person name="Bonetti A."/>
            <person name="Arita M."/>
            <person name="Mattarelli P."/>
        </authorList>
    </citation>
    <scope>NUCLEOTIDE SEQUENCE [LARGE SCALE GENOMIC DNA]</scope>
    <source>
        <strain evidence="1 2">RST17</strain>
    </source>
</reference>
<comment type="caution">
    <text evidence="1">The sequence shown here is derived from an EMBL/GenBank/DDBJ whole genome shotgun (WGS) entry which is preliminary data.</text>
</comment>
<sequence>MSLTFPVADADPMPAVRAAIDRSGWTRVQPAVFADRSAAAWAGGDVLLLFRLDGGRVWVFRAVADGRGSARMAGPDGRVYRYDPERAYAVLKPATAMRGGAPLDRLLA</sequence>
<accession>A0A5M9ZHC4</accession>